<protein>
    <submittedName>
        <fullName evidence="1">Uncharacterized protein</fullName>
    </submittedName>
</protein>
<evidence type="ECO:0000313" key="2">
    <source>
        <dbReference type="Proteomes" id="UP000215027"/>
    </source>
</evidence>
<organism evidence="1 2">
    <name type="scientific">Candidatus Promineifilum breve</name>
    <dbReference type="NCBI Taxonomy" id="1806508"/>
    <lineage>
        <taxon>Bacteria</taxon>
        <taxon>Bacillati</taxon>
        <taxon>Chloroflexota</taxon>
        <taxon>Ardenticatenia</taxon>
        <taxon>Candidatus Promineifilales</taxon>
        <taxon>Candidatus Promineifilaceae</taxon>
        <taxon>Candidatus Promineifilum</taxon>
    </lineage>
</organism>
<dbReference type="AlphaFoldDB" id="A0A160SZW2"/>
<dbReference type="EMBL" id="LN890655">
    <property type="protein sequence ID" value="CUS02714.2"/>
    <property type="molecule type" value="Genomic_DNA"/>
</dbReference>
<gene>
    <name evidence="1" type="ORF">CFX0092_A0836</name>
</gene>
<reference evidence="1" key="1">
    <citation type="submission" date="2016-01" db="EMBL/GenBank/DDBJ databases">
        <authorList>
            <person name="Mcilroy J.S."/>
            <person name="Karst M S."/>
            <person name="Albertsen M."/>
        </authorList>
    </citation>
    <scope>NUCLEOTIDE SEQUENCE</scope>
    <source>
        <strain evidence="1">Cfx-K</strain>
    </source>
</reference>
<dbReference type="KEGG" id="pbf:CFX0092_A0836"/>
<keyword evidence="2" id="KW-1185">Reference proteome</keyword>
<dbReference type="Proteomes" id="UP000215027">
    <property type="component" value="Chromosome I"/>
</dbReference>
<evidence type="ECO:0000313" key="1">
    <source>
        <dbReference type="EMBL" id="CUS02714.2"/>
    </source>
</evidence>
<sequence length="57" mass="6361">MLSVSSYDNWKALVKRRDSLEQTQTAVNYDCLSGHTLLPSGFAFESAGKRRLLVGRS</sequence>
<accession>A0A160SZW2</accession>
<proteinExistence type="predicted"/>
<name>A0A160SZW2_9CHLR</name>